<dbReference type="Proteomes" id="UP001138768">
    <property type="component" value="Unassembled WGS sequence"/>
</dbReference>
<evidence type="ECO:0000259" key="1">
    <source>
        <dbReference type="Pfam" id="PF00149"/>
    </source>
</evidence>
<dbReference type="InterPro" id="IPR051158">
    <property type="entry name" value="Metallophosphoesterase_sf"/>
</dbReference>
<comment type="caution">
    <text evidence="2">The sequence shown here is derived from an EMBL/GenBank/DDBJ whole genome shotgun (WGS) entry which is preliminary data.</text>
</comment>
<proteinExistence type="predicted"/>
<dbReference type="PANTHER" id="PTHR31302:SF0">
    <property type="entry name" value="TRANSMEMBRANE PROTEIN WITH METALLOPHOSPHOESTERASE DOMAIN"/>
    <property type="match status" value="1"/>
</dbReference>
<feature type="domain" description="Calcineurin-like phosphoesterase" evidence="1">
    <location>
        <begin position="96"/>
        <end position="255"/>
    </location>
</feature>
<dbReference type="SUPFAM" id="SSF56300">
    <property type="entry name" value="Metallo-dependent phosphatases"/>
    <property type="match status" value="1"/>
</dbReference>
<dbReference type="PANTHER" id="PTHR31302">
    <property type="entry name" value="TRANSMEMBRANE PROTEIN WITH METALLOPHOSPHOESTERASE DOMAIN-RELATED"/>
    <property type="match status" value="1"/>
</dbReference>
<sequence>MTNAPLPPELEALIPRIGHTHLRRRLGLEQEHDAFAFNRPGAHFFYPENWYSVHGFIRHALRLVGLYQRAQDNTRKIRIQPHRLLIRGLPEAFVGLRILHLSDLHTDLDRRITTSIAERLQGLSYDLCVLTGDYRAKTYGPIDEALSGMASIRTQLQGPVYAVLGNHDSIRLVPGLEAMQIQILLNETAVIERDGQRLYLAGIDDAHYYQVHNIDKVAAEIPDGAAALLLSHTPEIYLHAAYAGFAAMLCGHTHGGQICLPGQIALFWDARCPRRLAAGAWGHGEMVGYTSMGTGSSVVPARLNCLPEITLHELVASS</sequence>
<organism evidence="2 3">
    <name type="scientific">Lamprobacter modestohalophilus</name>
    <dbReference type="NCBI Taxonomy" id="1064514"/>
    <lineage>
        <taxon>Bacteria</taxon>
        <taxon>Pseudomonadati</taxon>
        <taxon>Pseudomonadota</taxon>
        <taxon>Gammaproteobacteria</taxon>
        <taxon>Chromatiales</taxon>
        <taxon>Chromatiaceae</taxon>
        <taxon>Lamprobacter</taxon>
    </lineage>
</organism>
<evidence type="ECO:0000313" key="2">
    <source>
        <dbReference type="EMBL" id="MBK1618018.1"/>
    </source>
</evidence>
<dbReference type="Gene3D" id="3.60.21.10">
    <property type="match status" value="1"/>
</dbReference>
<dbReference type="InterPro" id="IPR004843">
    <property type="entry name" value="Calcineurin-like_PHP"/>
</dbReference>
<dbReference type="GO" id="GO:0016787">
    <property type="term" value="F:hydrolase activity"/>
    <property type="evidence" value="ECO:0007669"/>
    <property type="project" value="InterPro"/>
</dbReference>
<dbReference type="RefSeq" id="WP_200240530.1">
    <property type="nucleotide sequence ID" value="NZ_NRRY01000006.1"/>
</dbReference>
<dbReference type="Pfam" id="PF00149">
    <property type="entry name" value="Metallophos"/>
    <property type="match status" value="1"/>
</dbReference>
<name>A0A9X0W854_9GAMM</name>
<reference evidence="2 3" key="1">
    <citation type="journal article" date="2020" name="Microorganisms">
        <title>Osmotic Adaptation and Compatible Solute Biosynthesis of Phototrophic Bacteria as Revealed from Genome Analyses.</title>
        <authorList>
            <person name="Imhoff J.F."/>
            <person name="Rahn T."/>
            <person name="Kunzel S."/>
            <person name="Keller A."/>
            <person name="Neulinger S.C."/>
        </authorList>
    </citation>
    <scope>NUCLEOTIDE SEQUENCE [LARGE SCALE GENOMIC DNA]</scope>
    <source>
        <strain evidence="2 3">DSM 25653</strain>
    </source>
</reference>
<dbReference type="InterPro" id="IPR029052">
    <property type="entry name" value="Metallo-depent_PP-like"/>
</dbReference>
<gene>
    <name evidence="2" type="ORF">CKO42_06050</name>
</gene>
<evidence type="ECO:0000313" key="3">
    <source>
        <dbReference type="Proteomes" id="UP001138768"/>
    </source>
</evidence>
<keyword evidence="3" id="KW-1185">Reference proteome</keyword>
<dbReference type="EMBL" id="NRRY01000006">
    <property type="protein sequence ID" value="MBK1618018.1"/>
    <property type="molecule type" value="Genomic_DNA"/>
</dbReference>
<accession>A0A9X0W854</accession>
<dbReference type="AlphaFoldDB" id="A0A9X0W854"/>
<protein>
    <submittedName>
        <fullName evidence="2">Metallophosphoesterase</fullName>
    </submittedName>
</protein>